<evidence type="ECO:0000313" key="3">
    <source>
        <dbReference type="Proteomes" id="UP000708208"/>
    </source>
</evidence>
<sequence length="64" mass="7562">MFIVLEEIRCSLPARSALKISIYRQVHLLTREFNETYRYLFPVLKSLWAAVIVLTFYGAIRFHG</sequence>
<keyword evidence="1" id="KW-1133">Transmembrane helix</keyword>
<evidence type="ECO:0000313" key="2">
    <source>
        <dbReference type="EMBL" id="CAG7703503.1"/>
    </source>
</evidence>
<reference evidence="2" key="1">
    <citation type="submission" date="2021-06" db="EMBL/GenBank/DDBJ databases">
        <authorList>
            <person name="Hodson N. C."/>
            <person name="Mongue J. A."/>
            <person name="Jaron S. K."/>
        </authorList>
    </citation>
    <scope>NUCLEOTIDE SEQUENCE</scope>
</reference>
<keyword evidence="3" id="KW-1185">Reference proteome</keyword>
<name>A0A8J2JUT6_9HEXA</name>
<keyword evidence="1" id="KW-0812">Transmembrane</keyword>
<dbReference type="Proteomes" id="UP000708208">
    <property type="component" value="Unassembled WGS sequence"/>
</dbReference>
<protein>
    <submittedName>
        <fullName evidence="2">Uncharacterized protein</fullName>
    </submittedName>
</protein>
<comment type="caution">
    <text evidence="2">The sequence shown here is derived from an EMBL/GenBank/DDBJ whole genome shotgun (WGS) entry which is preliminary data.</text>
</comment>
<proteinExistence type="predicted"/>
<feature type="transmembrane region" description="Helical" evidence="1">
    <location>
        <begin position="39"/>
        <end position="60"/>
    </location>
</feature>
<dbReference type="AlphaFoldDB" id="A0A8J2JUT6"/>
<gene>
    <name evidence="2" type="ORF">AFUS01_LOCUS4495</name>
</gene>
<organism evidence="2 3">
    <name type="scientific">Allacma fusca</name>
    <dbReference type="NCBI Taxonomy" id="39272"/>
    <lineage>
        <taxon>Eukaryota</taxon>
        <taxon>Metazoa</taxon>
        <taxon>Ecdysozoa</taxon>
        <taxon>Arthropoda</taxon>
        <taxon>Hexapoda</taxon>
        <taxon>Collembola</taxon>
        <taxon>Symphypleona</taxon>
        <taxon>Sminthuridae</taxon>
        <taxon>Allacma</taxon>
    </lineage>
</organism>
<keyword evidence="1" id="KW-0472">Membrane</keyword>
<dbReference type="EMBL" id="CAJVCH010028066">
    <property type="protein sequence ID" value="CAG7703503.1"/>
    <property type="molecule type" value="Genomic_DNA"/>
</dbReference>
<evidence type="ECO:0000256" key="1">
    <source>
        <dbReference type="SAM" id="Phobius"/>
    </source>
</evidence>
<feature type="non-terminal residue" evidence="2">
    <location>
        <position position="1"/>
    </location>
</feature>
<accession>A0A8J2JUT6</accession>